<keyword evidence="2" id="KW-1185">Reference proteome</keyword>
<evidence type="ECO:0000313" key="1">
    <source>
        <dbReference type="EMBL" id="MPC24939.1"/>
    </source>
</evidence>
<dbReference type="EMBL" id="VSRR010001392">
    <property type="protein sequence ID" value="MPC24939.1"/>
    <property type="molecule type" value="Genomic_DNA"/>
</dbReference>
<organism evidence="1 2">
    <name type="scientific">Portunus trituberculatus</name>
    <name type="common">Swimming crab</name>
    <name type="synonym">Neptunus trituberculatus</name>
    <dbReference type="NCBI Taxonomy" id="210409"/>
    <lineage>
        <taxon>Eukaryota</taxon>
        <taxon>Metazoa</taxon>
        <taxon>Ecdysozoa</taxon>
        <taxon>Arthropoda</taxon>
        <taxon>Crustacea</taxon>
        <taxon>Multicrustacea</taxon>
        <taxon>Malacostraca</taxon>
        <taxon>Eumalacostraca</taxon>
        <taxon>Eucarida</taxon>
        <taxon>Decapoda</taxon>
        <taxon>Pleocyemata</taxon>
        <taxon>Brachyura</taxon>
        <taxon>Eubrachyura</taxon>
        <taxon>Portunoidea</taxon>
        <taxon>Portunidae</taxon>
        <taxon>Portuninae</taxon>
        <taxon>Portunus</taxon>
    </lineage>
</organism>
<sequence>MFYGWREATTTTTITTTERGWSGLCHAVCGEMSRLTLRRGFHEPGYNAPASYIRVNTNTLWLDNVLAV</sequence>
<protein>
    <submittedName>
        <fullName evidence="1">Uncharacterized protein</fullName>
    </submittedName>
</protein>
<dbReference type="AlphaFoldDB" id="A0A5B7DV50"/>
<comment type="caution">
    <text evidence="1">The sequence shown here is derived from an EMBL/GenBank/DDBJ whole genome shotgun (WGS) entry which is preliminary data.</text>
</comment>
<reference evidence="1 2" key="1">
    <citation type="submission" date="2019-05" db="EMBL/GenBank/DDBJ databases">
        <title>Another draft genome of Portunus trituberculatus and its Hox gene families provides insights of decapod evolution.</title>
        <authorList>
            <person name="Jeong J.-H."/>
            <person name="Song I."/>
            <person name="Kim S."/>
            <person name="Choi T."/>
            <person name="Kim D."/>
            <person name="Ryu S."/>
            <person name="Kim W."/>
        </authorList>
    </citation>
    <scope>NUCLEOTIDE SEQUENCE [LARGE SCALE GENOMIC DNA]</scope>
    <source>
        <tissue evidence="1">Muscle</tissue>
    </source>
</reference>
<gene>
    <name evidence="1" type="ORF">E2C01_018032</name>
</gene>
<name>A0A5B7DV50_PORTR</name>
<accession>A0A5B7DV50</accession>
<dbReference type="Proteomes" id="UP000324222">
    <property type="component" value="Unassembled WGS sequence"/>
</dbReference>
<evidence type="ECO:0000313" key="2">
    <source>
        <dbReference type="Proteomes" id="UP000324222"/>
    </source>
</evidence>
<proteinExistence type="predicted"/>